<evidence type="ECO:0000313" key="4">
    <source>
        <dbReference type="Proteomes" id="UP000014760"/>
    </source>
</evidence>
<dbReference type="EnsemblMetazoa" id="CapteT209631">
    <property type="protein sequence ID" value="CapteP209631"/>
    <property type="gene ID" value="CapteG209631"/>
</dbReference>
<dbReference type="Proteomes" id="UP000014760">
    <property type="component" value="Unassembled WGS sequence"/>
</dbReference>
<gene>
    <name evidence="2" type="ORF">CAPTEDRAFT_209631</name>
</gene>
<reference evidence="4" key="1">
    <citation type="submission" date="2012-12" db="EMBL/GenBank/DDBJ databases">
        <authorList>
            <person name="Hellsten U."/>
            <person name="Grimwood J."/>
            <person name="Chapman J.A."/>
            <person name="Shapiro H."/>
            <person name="Aerts A."/>
            <person name="Otillar R.P."/>
            <person name="Terry A.Y."/>
            <person name="Boore J.L."/>
            <person name="Simakov O."/>
            <person name="Marletaz F."/>
            <person name="Cho S.-J."/>
            <person name="Edsinger-Gonzales E."/>
            <person name="Havlak P."/>
            <person name="Kuo D.-H."/>
            <person name="Larsson T."/>
            <person name="Lv J."/>
            <person name="Arendt D."/>
            <person name="Savage R."/>
            <person name="Osoegawa K."/>
            <person name="de Jong P."/>
            <person name="Lindberg D.R."/>
            <person name="Seaver E.C."/>
            <person name="Weisblat D.A."/>
            <person name="Putnam N.H."/>
            <person name="Grigoriev I.V."/>
            <person name="Rokhsar D.S."/>
        </authorList>
    </citation>
    <scope>NUCLEOTIDE SEQUENCE</scope>
    <source>
        <strain evidence="4">I ESC-2004</strain>
    </source>
</reference>
<dbReference type="GO" id="GO:0016813">
    <property type="term" value="F:hydrolase activity, acting on carbon-nitrogen (but not peptide) bonds, in linear amidines"/>
    <property type="evidence" value="ECO:0007669"/>
    <property type="project" value="InterPro"/>
</dbReference>
<sequence length="144" mass="16327">MAMRRDAGMAMMEFATVLNRRFRQTGTKQSVWTIGNAEFDPGVACVIPGKAMMTLQFRDPSTAQLERMEQALWQTAKALKKDLKVDIQIEKEADTPPVRLDRKVQEVLCHIAEQHCPDQWQECSSFPVLVASVTALMKTLMKKT</sequence>
<evidence type="ECO:0000313" key="2">
    <source>
        <dbReference type="EMBL" id="ELT97093.1"/>
    </source>
</evidence>
<dbReference type="SUPFAM" id="SSF55031">
    <property type="entry name" value="Bacterial exopeptidase dimerisation domain"/>
    <property type="match status" value="1"/>
</dbReference>
<keyword evidence="1" id="KW-0378">Hydrolase</keyword>
<dbReference type="InterPro" id="IPR036264">
    <property type="entry name" value="Bact_exopeptidase_dim_dom"/>
</dbReference>
<dbReference type="PANTHER" id="PTHR32494">
    <property type="entry name" value="ALLANTOATE DEIMINASE-RELATED"/>
    <property type="match status" value="1"/>
</dbReference>
<organism evidence="2">
    <name type="scientific">Capitella teleta</name>
    <name type="common">Polychaete worm</name>
    <dbReference type="NCBI Taxonomy" id="283909"/>
    <lineage>
        <taxon>Eukaryota</taxon>
        <taxon>Metazoa</taxon>
        <taxon>Spiralia</taxon>
        <taxon>Lophotrochozoa</taxon>
        <taxon>Annelida</taxon>
        <taxon>Polychaeta</taxon>
        <taxon>Sedentaria</taxon>
        <taxon>Scolecida</taxon>
        <taxon>Capitellidae</taxon>
        <taxon>Capitella</taxon>
    </lineage>
</organism>
<reference evidence="2 4" key="2">
    <citation type="journal article" date="2013" name="Nature">
        <title>Insights into bilaterian evolution from three spiralian genomes.</title>
        <authorList>
            <person name="Simakov O."/>
            <person name="Marletaz F."/>
            <person name="Cho S.J."/>
            <person name="Edsinger-Gonzales E."/>
            <person name="Havlak P."/>
            <person name="Hellsten U."/>
            <person name="Kuo D.H."/>
            <person name="Larsson T."/>
            <person name="Lv J."/>
            <person name="Arendt D."/>
            <person name="Savage R."/>
            <person name="Osoegawa K."/>
            <person name="de Jong P."/>
            <person name="Grimwood J."/>
            <person name="Chapman J.A."/>
            <person name="Shapiro H."/>
            <person name="Aerts A."/>
            <person name="Otillar R.P."/>
            <person name="Terry A.Y."/>
            <person name="Boore J.L."/>
            <person name="Grigoriev I.V."/>
            <person name="Lindberg D.R."/>
            <person name="Seaver E.C."/>
            <person name="Weisblat D.A."/>
            <person name="Putnam N.H."/>
            <person name="Rokhsar D.S."/>
        </authorList>
    </citation>
    <scope>NUCLEOTIDE SEQUENCE</scope>
    <source>
        <strain evidence="2 4">I ESC-2004</strain>
    </source>
</reference>
<proteinExistence type="predicted"/>
<keyword evidence="4" id="KW-1185">Reference proteome</keyword>
<name>R7TT65_CAPTE</name>
<dbReference type="HOGENOM" id="CLU_1798283_0_0_1"/>
<dbReference type="InterPro" id="IPR010158">
    <property type="entry name" value="Amidase_Cbmase"/>
</dbReference>
<dbReference type="AlphaFoldDB" id="R7TT65"/>
<dbReference type="EMBL" id="KB308653">
    <property type="protein sequence ID" value="ELT97093.1"/>
    <property type="molecule type" value="Genomic_DNA"/>
</dbReference>
<evidence type="ECO:0000256" key="1">
    <source>
        <dbReference type="ARBA" id="ARBA00022801"/>
    </source>
</evidence>
<dbReference type="PANTHER" id="PTHR32494:SF5">
    <property type="entry name" value="ALLANTOATE AMIDOHYDROLASE"/>
    <property type="match status" value="1"/>
</dbReference>
<dbReference type="EMBL" id="AMQN01027732">
    <property type="status" value="NOT_ANNOTATED_CDS"/>
    <property type="molecule type" value="Genomic_DNA"/>
</dbReference>
<dbReference type="Gene3D" id="3.30.70.360">
    <property type="match status" value="1"/>
</dbReference>
<dbReference type="Gene3D" id="3.40.630.10">
    <property type="entry name" value="Zn peptidases"/>
    <property type="match status" value="1"/>
</dbReference>
<reference evidence="3" key="3">
    <citation type="submission" date="2015-06" db="UniProtKB">
        <authorList>
            <consortium name="EnsemblMetazoa"/>
        </authorList>
    </citation>
    <scope>IDENTIFICATION</scope>
</reference>
<evidence type="ECO:0000313" key="3">
    <source>
        <dbReference type="EnsemblMetazoa" id="CapteP209631"/>
    </source>
</evidence>
<accession>R7TT65</accession>
<protein>
    <submittedName>
        <fullName evidence="2 3">Uncharacterized protein</fullName>
    </submittedName>
</protein>